<reference evidence="3 4" key="1">
    <citation type="submission" date="2019-08" db="EMBL/GenBank/DDBJ databases">
        <authorList>
            <person name="Peeters C."/>
        </authorList>
    </citation>
    <scope>NUCLEOTIDE SEQUENCE [LARGE SCALE GENOMIC DNA]</scope>
    <source>
        <strain evidence="3 4">LMG 31114</strain>
    </source>
</reference>
<evidence type="ECO:0000256" key="2">
    <source>
        <dbReference type="SAM" id="Phobius"/>
    </source>
</evidence>
<evidence type="ECO:0000313" key="4">
    <source>
        <dbReference type="Proteomes" id="UP000366945"/>
    </source>
</evidence>
<feature type="transmembrane region" description="Helical" evidence="2">
    <location>
        <begin position="146"/>
        <end position="167"/>
    </location>
</feature>
<dbReference type="Pfam" id="PF02592">
    <property type="entry name" value="Vut_1"/>
    <property type="match status" value="1"/>
</dbReference>
<protein>
    <recommendedName>
        <fullName evidence="1">Queuosine precursor transporter</fullName>
    </recommendedName>
</protein>
<gene>
    <name evidence="3" type="ORF">PPN31114_01144</name>
</gene>
<dbReference type="PANTHER" id="PTHR34300">
    <property type="entry name" value="QUEUOSINE PRECURSOR TRANSPORTER-RELATED"/>
    <property type="match status" value="1"/>
</dbReference>
<dbReference type="OrthoDB" id="9805479at2"/>
<dbReference type="AlphaFoldDB" id="A0A5E4T403"/>
<keyword evidence="2" id="KW-0472">Membrane</keyword>
<keyword evidence="4" id="KW-1185">Reference proteome</keyword>
<feature type="transmembrane region" description="Helical" evidence="2">
    <location>
        <begin position="74"/>
        <end position="93"/>
    </location>
</feature>
<organism evidence="3 4">
    <name type="scientific">Pandoraea pneumonica</name>
    <dbReference type="NCBI Taxonomy" id="2508299"/>
    <lineage>
        <taxon>Bacteria</taxon>
        <taxon>Pseudomonadati</taxon>
        <taxon>Pseudomonadota</taxon>
        <taxon>Betaproteobacteria</taxon>
        <taxon>Burkholderiales</taxon>
        <taxon>Burkholderiaceae</taxon>
        <taxon>Pandoraea</taxon>
    </lineage>
</organism>
<keyword evidence="2" id="KW-0812">Transmembrane</keyword>
<feature type="transmembrane region" description="Helical" evidence="2">
    <location>
        <begin position="105"/>
        <end position="126"/>
    </location>
</feature>
<feature type="transmembrane region" description="Helical" evidence="2">
    <location>
        <begin position="230"/>
        <end position="246"/>
    </location>
</feature>
<feature type="transmembrane region" description="Helical" evidence="2">
    <location>
        <begin position="188"/>
        <end position="210"/>
    </location>
</feature>
<dbReference type="NCBIfam" id="TIGR00697">
    <property type="entry name" value="queuosine precursor transporter"/>
    <property type="match status" value="1"/>
</dbReference>
<keyword evidence="2" id="KW-1133">Transmembrane helix</keyword>
<dbReference type="PANTHER" id="PTHR34300:SF2">
    <property type="entry name" value="QUEUOSINE PRECURSOR TRANSPORTER-RELATED"/>
    <property type="match status" value="1"/>
</dbReference>
<sequence>MTELSSGTESDAVHLPPIAHRPRRDQMKQATRITPAVIGLAIAFVSFLLISNALGARVCEVVLPWTLSGEPLRLTFSAALISFPFAYLFASVLTEVYGYRISRVVIWSGLAANLILVGFLWLMSLLPTQPEWAAQTGFTDDVQRHWFEAVAHMFVASVSACFVGEFANAATLARMKVAMHGRWAGLRIMTGSALAAFLDTLVFVLIAFAYVLDTDAMVRMIGLEFVFKCGLQWLVLPLTVGLARLLKRLDGIDHYDVGTSLNPFALRVRDE</sequence>
<dbReference type="InterPro" id="IPR003744">
    <property type="entry name" value="YhhQ"/>
</dbReference>
<proteinExistence type="predicted"/>
<dbReference type="Proteomes" id="UP000366945">
    <property type="component" value="Unassembled WGS sequence"/>
</dbReference>
<feature type="transmembrane region" description="Helical" evidence="2">
    <location>
        <begin position="33"/>
        <end position="54"/>
    </location>
</feature>
<name>A0A5E4T403_9BURK</name>
<accession>A0A5E4T403</accession>
<dbReference type="EMBL" id="CABPSK010000001">
    <property type="protein sequence ID" value="VVD81308.1"/>
    <property type="molecule type" value="Genomic_DNA"/>
</dbReference>
<evidence type="ECO:0000313" key="3">
    <source>
        <dbReference type="EMBL" id="VVD81308.1"/>
    </source>
</evidence>
<evidence type="ECO:0000256" key="1">
    <source>
        <dbReference type="NCBIfam" id="TIGR00697"/>
    </source>
</evidence>